<dbReference type="EMBL" id="JAQJZL010000017">
    <property type="protein sequence ID" value="KAJ6022308.1"/>
    <property type="molecule type" value="Genomic_DNA"/>
</dbReference>
<accession>A0AAD6HXJ9</accession>
<evidence type="ECO:0000313" key="2">
    <source>
        <dbReference type="EMBL" id="KAJ6022308.1"/>
    </source>
</evidence>
<evidence type="ECO:0000313" key="3">
    <source>
        <dbReference type="EMBL" id="KAJ6041256.1"/>
    </source>
</evidence>
<name>A0AAD6HXJ9_PENCN</name>
<feature type="domain" description="DUF6606" evidence="1">
    <location>
        <begin position="18"/>
        <end position="116"/>
    </location>
</feature>
<evidence type="ECO:0000259" key="1">
    <source>
        <dbReference type="Pfam" id="PF20255"/>
    </source>
</evidence>
<gene>
    <name evidence="3" type="ORF">N7460_006646</name>
    <name evidence="2" type="ORF">N7460_014052</name>
</gene>
<dbReference type="EMBL" id="JAQJZL010000005">
    <property type="protein sequence ID" value="KAJ6041256.1"/>
    <property type="molecule type" value="Genomic_DNA"/>
</dbReference>
<dbReference type="AlphaFoldDB" id="A0AAD6HXJ9"/>
<dbReference type="InterPro" id="IPR046541">
    <property type="entry name" value="DUF6606"/>
</dbReference>
<comment type="caution">
    <text evidence="2">The sequence shown here is derived from an EMBL/GenBank/DDBJ whole genome shotgun (WGS) entry which is preliminary data.</text>
</comment>
<keyword evidence="4" id="KW-1185">Reference proteome</keyword>
<reference evidence="2" key="1">
    <citation type="journal article" date="2023" name="IMA Fungus">
        <title>Comparative genomic study of the Penicillium genus elucidates a diverse pangenome and 15 lateral gene transfer events.</title>
        <authorList>
            <person name="Petersen C."/>
            <person name="Sorensen T."/>
            <person name="Nielsen M.R."/>
            <person name="Sondergaard T.E."/>
            <person name="Sorensen J.L."/>
            <person name="Fitzpatrick D.A."/>
            <person name="Frisvad J.C."/>
            <person name="Nielsen K.L."/>
        </authorList>
    </citation>
    <scope>NUCLEOTIDE SEQUENCE</scope>
    <source>
        <strain evidence="2">IBT 15450</strain>
    </source>
</reference>
<sequence length="117" mass="13357">MAHAPFSKTMTLDDTLYLFHHIFLPPKLPQAKDYNAQHEHLLLDSVVDALRSFTDYVPTADTTILRKATEMIARLRKAHGHRGDVDEKQLMRVLTELPICGGFLPIYVREQNAGIFL</sequence>
<reference evidence="2" key="2">
    <citation type="submission" date="2023-01" db="EMBL/GenBank/DDBJ databases">
        <authorList>
            <person name="Petersen C."/>
        </authorList>
    </citation>
    <scope>NUCLEOTIDE SEQUENCE</scope>
    <source>
        <strain evidence="2">IBT 15450</strain>
    </source>
</reference>
<protein>
    <recommendedName>
        <fullName evidence="1">DUF6606 domain-containing protein</fullName>
    </recommendedName>
</protein>
<organism evidence="2 4">
    <name type="scientific">Penicillium canescens</name>
    <dbReference type="NCBI Taxonomy" id="5083"/>
    <lineage>
        <taxon>Eukaryota</taxon>
        <taxon>Fungi</taxon>
        <taxon>Dikarya</taxon>
        <taxon>Ascomycota</taxon>
        <taxon>Pezizomycotina</taxon>
        <taxon>Eurotiomycetes</taxon>
        <taxon>Eurotiomycetidae</taxon>
        <taxon>Eurotiales</taxon>
        <taxon>Aspergillaceae</taxon>
        <taxon>Penicillium</taxon>
    </lineage>
</organism>
<proteinExistence type="predicted"/>
<dbReference type="Pfam" id="PF20255">
    <property type="entry name" value="DUF6606"/>
    <property type="match status" value="1"/>
</dbReference>
<dbReference type="Proteomes" id="UP001219568">
    <property type="component" value="Unassembled WGS sequence"/>
</dbReference>
<evidence type="ECO:0000313" key="4">
    <source>
        <dbReference type="Proteomes" id="UP001219568"/>
    </source>
</evidence>